<evidence type="ECO:0000256" key="1">
    <source>
        <dbReference type="ARBA" id="ARBA00022723"/>
    </source>
</evidence>
<protein>
    <submittedName>
        <fullName evidence="9">Zinc finger protein 474-like</fullName>
    </submittedName>
</protein>
<dbReference type="Gene3D" id="3.30.160.60">
    <property type="entry name" value="Classic Zinc Finger"/>
    <property type="match status" value="8"/>
</dbReference>
<evidence type="ECO:0000259" key="7">
    <source>
        <dbReference type="PROSITE" id="PS52027"/>
    </source>
</evidence>
<gene>
    <name evidence="9" type="primary">LOC100368109</name>
</gene>
<feature type="compositionally biased region" description="Polar residues" evidence="6">
    <location>
        <begin position="135"/>
        <end position="152"/>
    </location>
</feature>
<feature type="region of interest" description="Disordered" evidence="6">
    <location>
        <begin position="399"/>
        <end position="419"/>
    </location>
</feature>
<keyword evidence="3 5" id="KW-0863">Zinc-finger</keyword>
<feature type="domain" description="C2HC/C3H-type" evidence="7">
    <location>
        <begin position="500"/>
        <end position="527"/>
    </location>
</feature>
<keyword evidence="1" id="KW-0479">Metal-binding</keyword>
<dbReference type="InterPro" id="IPR049899">
    <property type="entry name" value="Znf_C2HC_C3H"/>
</dbReference>
<feature type="domain" description="C2HC/C3H-type" evidence="7">
    <location>
        <begin position="302"/>
        <end position="331"/>
    </location>
</feature>
<organism evidence="8 9">
    <name type="scientific">Saccoglossus kowalevskii</name>
    <name type="common">Acorn worm</name>
    <dbReference type="NCBI Taxonomy" id="10224"/>
    <lineage>
        <taxon>Eukaryota</taxon>
        <taxon>Metazoa</taxon>
        <taxon>Hemichordata</taxon>
        <taxon>Enteropneusta</taxon>
        <taxon>Harrimaniidae</taxon>
        <taxon>Saccoglossus</taxon>
    </lineage>
</organism>
<keyword evidence="4" id="KW-0862">Zinc</keyword>
<dbReference type="PROSITE" id="PS52027">
    <property type="entry name" value="ZF_C2HC_C3H"/>
    <property type="match status" value="8"/>
</dbReference>
<keyword evidence="8" id="KW-1185">Reference proteome</keyword>
<feature type="domain" description="C2HC/C3H-type" evidence="7">
    <location>
        <begin position="177"/>
        <end position="206"/>
    </location>
</feature>
<evidence type="ECO:0000256" key="6">
    <source>
        <dbReference type="SAM" id="MobiDB-lite"/>
    </source>
</evidence>
<feature type="compositionally biased region" description="Polar residues" evidence="6">
    <location>
        <begin position="406"/>
        <end position="415"/>
    </location>
</feature>
<feature type="domain" description="C2HC/C3H-type" evidence="7">
    <location>
        <begin position="9"/>
        <end position="38"/>
    </location>
</feature>
<feature type="region of interest" description="Disordered" evidence="6">
    <location>
        <begin position="106"/>
        <end position="172"/>
    </location>
</feature>
<name>A0ABM0LWF1_SACKO</name>
<evidence type="ECO:0000256" key="2">
    <source>
        <dbReference type="ARBA" id="ARBA00022737"/>
    </source>
</evidence>
<feature type="region of interest" description="Disordered" evidence="6">
    <location>
        <begin position="269"/>
        <end position="295"/>
    </location>
</feature>
<reference evidence="9" key="1">
    <citation type="submission" date="2025-08" db="UniProtKB">
        <authorList>
            <consortium name="RefSeq"/>
        </authorList>
    </citation>
    <scope>IDENTIFICATION</scope>
    <source>
        <tissue evidence="9">Testes</tissue>
    </source>
</reference>
<dbReference type="PANTHER" id="PTHR13555">
    <property type="entry name" value="C2H2 ZINC FINGER CGI-62-RELATED"/>
    <property type="match status" value="1"/>
</dbReference>
<feature type="domain" description="C2HC/C3H-type" evidence="7">
    <location>
        <begin position="372"/>
        <end position="401"/>
    </location>
</feature>
<evidence type="ECO:0000313" key="9">
    <source>
        <dbReference type="RefSeq" id="XP_006812092.1"/>
    </source>
</evidence>
<feature type="compositionally biased region" description="Low complexity" evidence="6">
    <location>
        <begin position="123"/>
        <end position="134"/>
    </location>
</feature>
<feature type="domain" description="C2HC/C3H-type" evidence="7">
    <location>
        <begin position="245"/>
        <end position="274"/>
    </location>
</feature>
<evidence type="ECO:0000256" key="5">
    <source>
        <dbReference type="PROSITE-ProRule" id="PRU01371"/>
    </source>
</evidence>
<feature type="compositionally biased region" description="Basic and acidic residues" evidence="6">
    <location>
        <begin position="106"/>
        <end position="115"/>
    </location>
</feature>
<dbReference type="Proteomes" id="UP000694865">
    <property type="component" value="Unplaced"/>
</dbReference>
<evidence type="ECO:0000256" key="4">
    <source>
        <dbReference type="ARBA" id="ARBA00022833"/>
    </source>
</evidence>
<dbReference type="GeneID" id="100368109"/>
<evidence type="ECO:0000313" key="8">
    <source>
        <dbReference type="Proteomes" id="UP000694865"/>
    </source>
</evidence>
<accession>A0ABM0LWF1</accession>
<dbReference type="Pfam" id="PF13913">
    <property type="entry name" value="zf-C2HC_2"/>
    <property type="match status" value="8"/>
</dbReference>
<dbReference type="PANTHER" id="PTHR13555:SF68">
    <property type="entry name" value="ZINC FINGER PROTEIN 474"/>
    <property type="match status" value="1"/>
</dbReference>
<feature type="domain" description="C2HC/C3H-type" evidence="7">
    <location>
        <begin position="426"/>
        <end position="455"/>
    </location>
</feature>
<evidence type="ECO:0000256" key="3">
    <source>
        <dbReference type="ARBA" id="ARBA00022771"/>
    </source>
</evidence>
<sequence>MPAADFRPPTVICYICGREFGTKSIDIHEPQCLKKWNAENKNLPKQNRRPVPQKPQILPGIDKANANNDRERFNQAAYQSSQLQLVPCKHCGRTFFSDRLPKHENYCKPASERPKTATLSQPSSVTVAKKSSVTIDSNASQNSTQSPKQQVSMGHVQGPLKKSTPKIHARVPGQKPPSILCYICGREFGTKSIAIHEPQCLEKWKVQQKQLPKAMRRPLPQKPQVVGGTGSFEYNEAADQAYLQQLSPCPNCARTFLPDRLQVHMRSCRPKGGAAAPRPQENGTAERPKTVTLKSAGTGKPPTVICYICSREFGSKSIAIHEPQCLEKWKAENNQLPKEQRRPLPKKPEMFAGGKASVQDMNEAAWKASQGNLSPCPNCGRTFQPSRLPVHRRICKPKNGRGMAKTEQQAQQSTPVARASVPVRPRTVVCYICGREFGTKSISIHEPQCMKKWHLENNNLPREFRRPVPKKPEVRLIKGAGGSYNIEEMNEASWAAAQANLSPCPNCARTFLPDRLQVHLRSCKPKN</sequence>
<proteinExistence type="predicted"/>
<feature type="domain" description="C2HC/C3H-type" evidence="7">
    <location>
        <begin position="84"/>
        <end position="113"/>
    </location>
</feature>
<dbReference type="InterPro" id="IPR026319">
    <property type="entry name" value="ZC2HC1A/B-like"/>
</dbReference>
<keyword evidence="2" id="KW-0677">Repeat</keyword>
<dbReference type="RefSeq" id="XP_006812092.1">
    <property type="nucleotide sequence ID" value="XM_006812029.1"/>
</dbReference>